<name>A0A5N6Q4J0_9ASTR</name>
<dbReference type="InterPro" id="IPR043128">
    <property type="entry name" value="Rev_trsase/Diguanyl_cyclase"/>
</dbReference>
<dbReference type="FunFam" id="3.10.10.10:FF:000007">
    <property type="entry name" value="Retrovirus-related Pol polyprotein from transposon 17.6-like Protein"/>
    <property type="match status" value="1"/>
</dbReference>
<keyword evidence="12" id="KW-1185">Reference proteome</keyword>
<evidence type="ECO:0000313" key="11">
    <source>
        <dbReference type="EMBL" id="KAD7479509.1"/>
    </source>
</evidence>
<reference evidence="11 12" key="1">
    <citation type="submission" date="2019-05" db="EMBL/GenBank/DDBJ databases">
        <title>Mikania micrantha, genome provides insights into the molecular mechanism of rapid growth.</title>
        <authorList>
            <person name="Liu B."/>
        </authorList>
    </citation>
    <scope>NUCLEOTIDE SEQUENCE [LARGE SCALE GENOMIC DNA]</scope>
    <source>
        <strain evidence="11">NLD-2019</strain>
        <tissue evidence="11">Leaf</tissue>
    </source>
</reference>
<dbReference type="Proteomes" id="UP000326396">
    <property type="component" value="Linkage Group LG1"/>
</dbReference>
<feature type="domain" description="UBC core" evidence="9">
    <location>
        <begin position="608"/>
        <end position="767"/>
    </location>
</feature>
<keyword evidence="5" id="KW-0255">Endonuclease</keyword>
<evidence type="ECO:0000256" key="4">
    <source>
        <dbReference type="ARBA" id="ARBA00022722"/>
    </source>
</evidence>
<evidence type="ECO:0000256" key="7">
    <source>
        <dbReference type="ARBA" id="ARBA00022918"/>
    </source>
</evidence>
<keyword evidence="2" id="KW-0808">Transferase</keyword>
<evidence type="ECO:0000256" key="5">
    <source>
        <dbReference type="ARBA" id="ARBA00022759"/>
    </source>
</evidence>
<dbReference type="InterPro" id="IPR043502">
    <property type="entry name" value="DNA/RNA_pol_sf"/>
</dbReference>
<evidence type="ECO:0000256" key="1">
    <source>
        <dbReference type="ARBA" id="ARBA00022670"/>
    </source>
</evidence>
<organism evidence="11 12">
    <name type="scientific">Mikania micrantha</name>
    <name type="common">bitter vine</name>
    <dbReference type="NCBI Taxonomy" id="192012"/>
    <lineage>
        <taxon>Eukaryota</taxon>
        <taxon>Viridiplantae</taxon>
        <taxon>Streptophyta</taxon>
        <taxon>Embryophyta</taxon>
        <taxon>Tracheophyta</taxon>
        <taxon>Spermatophyta</taxon>
        <taxon>Magnoliopsida</taxon>
        <taxon>eudicotyledons</taxon>
        <taxon>Gunneridae</taxon>
        <taxon>Pentapetalae</taxon>
        <taxon>asterids</taxon>
        <taxon>campanulids</taxon>
        <taxon>Asterales</taxon>
        <taxon>Asteraceae</taxon>
        <taxon>Asteroideae</taxon>
        <taxon>Heliantheae alliance</taxon>
        <taxon>Eupatorieae</taxon>
        <taxon>Mikania</taxon>
    </lineage>
</organism>
<keyword evidence="3" id="KW-0548">Nucleotidyltransferase</keyword>
<evidence type="ECO:0000256" key="3">
    <source>
        <dbReference type="ARBA" id="ARBA00022695"/>
    </source>
</evidence>
<evidence type="ECO:0008006" key="13">
    <source>
        <dbReference type="Google" id="ProtNLM"/>
    </source>
</evidence>
<accession>A0A5N6Q4J0</accession>
<dbReference type="Pfam" id="PF03732">
    <property type="entry name" value="Retrotrans_gag"/>
    <property type="match status" value="1"/>
</dbReference>
<dbReference type="Pfam" id="PF17919">
    <property type="entry name" value="RT_RNaseH_2"/>
    <property type="match status" value="1"/>
</dbReference>
<dbReference type="InterPro" id="IPR050951">
    <property type="entry name" value="Retrovirus_Pol_polyprotein"/>
</dbReference>
<dbReference type="FunFam" id="3.30.70.270:FF:000020">
    <property type="entry name" value="Transposon Tf2-6 polyprotein-like Protein"/>
    <property type="match status" value="1"/>
</dbReference>
<dbReference type="GO" id="GO:0004519">
    <property type="term" value="F:endonuclease activity"/>
    <property type="evidence" value="ECO:0007669"/>
    <property type="project" value="UniProtKB-KW"/>
</dbReference>
<keyword evidence="8" id="KW-0511">Multifunctional enzyme</keyword>
<protein>
    <recommendedName>
        <fullName evidence="13">Reverse transcriptase domain-containing protein</fullName>
    </recommendedName>
</protein>
<dbReference type="InterPro" id="IPR016135">
    <property type="entry name" value="UBQ-conjugating_enzyme/RWD"/>
</dbReference>
<evidence type="ECO:0000256" key="2">
    <source>
        <dbReference type="ARBA" id="ARBA00022679"/>
    </source>
</evidence>
<dbReference type="PROSITE" id="PS50878">
    <property type="entry name" value="RT_POL"/>
    <property type="match status" value="1"/>
</dbReference>
<evidence type="ECO:0000259" key="9">
    <source>
        <dbReference type="PROSITE" id="PS50127"/>
    </source>
</evidence>
<dbReference type="SMART" id="SM00212">
    <property type="entry name" value="UBCc"/>
    <property type="match status" value="1"/>
</dbReference>
<dbReference type="SUPFAM" id="SSF54495">
    <property type="entry name" value="UBC-like"/>
    <property type="match status" value="1"/>
</dbReference>
<keyword evidence="4" id="KW-0540">Nuclease</keyword>
<dbReference type="EMBL" id="SZYD01000001">
    <property type="protein sequence ID" value="KAD7479509.1"/>
    <property type="molecule type" value="Genomic_DNA"/>
</dbReference>
<dbReference type="AlphaFoldDB" id="A0A5N6Q4J0"/>
<dbReference type="InterPro" id="IPR005162">
    <property type="entry name" value="Retrotrans_gag_dom"/>
</dbReference>
<dbReference type="InterPro" id="IPR000477">
    <property type="entry name" value="RT_dom"/>
</dbReference>
<dbReference type="SUPFAM" id="SSF56672">
    <property type="entry name" value="DNA/RNA polymerases"/>
    <property type="match status" value="1"/>
</dbReference>
<evidence type="ECO:0000313" key="12">
    <source>
        <dbReference type="Proteomes" id="UP000326396"/>
    </source>
</evidence>
<keyword evidence="1" id="KW-0645">Protease</keyword>
<proteinExistence type="predicted"/>
<dbReference type="CDD" id="cd01647">
    <property type="entry name" value="RT_LTR"/>
    <property type="match status" value="1"/>
</dbReference>
<dbReference type="PANTHER" id="PTHR37984">
    <property type="entry name" value="PROTEIN CBG26694"/>
    <property type="match status" value="1"/>
</dbReference>
<dbReference type="PROSITE" id="PS50127">
    <property type="entry name" value="UBC_2"/>
    <property type="match status" value="1"/>
</dbReference>
<dbReference type="Pfam" id="PF00179">
    <property type="entry name" value="UQ_con"/>
    <property type="match status" value="1"/>
</dbReference>
<dbReference type="GO" id="GO:0003964">
    <property type="term" value="F:RNA-directed DNA polymerase activity"/>
    <property type="evidence" value="ECO:0007669"/>
    <property type="project" value="UniProtKB-KW"/>
</dbReference>
<evidence type="ECO:0000256" key="8">
    <source>
        <dbReference type="ARBA" id="ARBA00023268"/>
    </source>
</evidence>
<dbReference type="InterPro" id="IPR041577">
    <property type="entry name" value="RT_RNaseH_2"/>
</dbReference>
<comment type="caution">
    <text evidence="11">The sequence shown here is derived from an EMBL/GenBank/DDBJ whole genome shotgun (WGS) entry which is preliminary data.</text>
</comment>
<dbReference type="Gene3D" id="3.10.10.10">
    <property type="entry name" value="HIV Type 1 Reverse Transcriptase, subunit A, domain 1"/>
    <property type="match status" value="1"/>
</dbReference>
<dbReference type="InterPro" id="IPR000608">
    <property type="entry name" value="UBC"/>
</dbReference>
<dbReference type="OrthoDB" id="9049408at2759"/>
<dbReference type="GO" id="GO:0006508">
    <property type="term" value="P:proteolysis"/>
    <property type="evidence" value="ECO:0007669"/>
    <property type="project" value="UniProtKB-KW"/>
</dbReference>
<sequence>MHLDGDALDLFSWLSTDQPIQFWEELVHAFQRNFGPAEFQNLDEHLCSIRQTGTVQEYRQEFARRSSRASNWPDHCLLGVFLNGLKHELKADKDPKAANSECFRCGDKYGPGHRCKVGTFKLLETENEVEEPLEMEEEAPVNSQEGLTEISLNAILGKSHTTTMKVHGYYLTNFRVEANSRYYPFSIGGTDVVLGIQWLSSLNTIQANWNEMFLIFTIDGHKYKLQGVQSGPQKSAAFQHLALEPDQQLEILGELQPVIQEFHQVFQEPTALPPFRTQYHSIPLLPNSTPPNIRPYRYPHSQKAEIEKQVDLLLAAGFIQPNNSPFSSLVLLVKKKDSSWRMCIDYRALNKITIPDKYPIPTIDELLDELNGSTVFSKLDLRSGYYQIRVNELDIEKTAFRTHSGHYEFKVMPFGLTNAPSTFQAIMNDLFRPYLRKFILVFFDDILVYSSTMQQHINHLTTTLNLLHQNCFSAKLSKCCFGQSKVLFLGHIVSSEGVQVDQEKIAAIQSWPVPKNAREVHGFQGLTGYYRRFIRNYGIISRPLTILTKRDGFQWSEAAQEAFNILKKALMTAPILYLPDFSKTFTVECDASSDGVGAILTQDKHPIAYFSKGFSPSKRLKSAYDRELLVLVLAVQKWNHYLMGHHFVIKTDHYTFKFLLEQRVTTTEQQRLLLKLMPYDFSMIHKGVLRTRGQMLYPGGLKYGSICLDILQNQWSPIYDVVAILTSIQSLLCDPNPNSEAARLFSDNNREYNNKVREVVVQSWTAD</sequence>
<feature type="domain" description="Reverse transcriptase" evidence="10">
    <location>
        <begin position="314"/>
        <end position="493"/>
    </location>
</feature>
<evidence type="ECO:0000259" key="10">
    <source>
        <dbReference type="PROSITE" id="PS50878"/>
    </source>
</evidence>
<gene>
    <name evidence="11" type="ORF">E3N88_02645</name>
</gene>
<keyword evidence="6" id="KW-0378">Hydrolase</keyword>
<dbReference type="GO" id="GO:0008233">
    <property type="term" value="F:peptidase activity"/>
    <property type="evidence" value="ECO:0007669"/>
    <property type="project" value="UniProtKB-KW"/>
</dbReference>
<keyword evidence="7" id="KW-0695">RNA-directed DNA polymerase</keyword>
<evidence type="ECO:0000256" key="6">
    <source>
        <dbReference type="ARBA" id="ARBA00022801"/>
    </source>
</evidence>
<dbReference type="CDD" id="cd09274">
    <property type="entry name" value="RNase_HI_RT_Ty3"/>
    <property type="match status" value="1"/>
</dbReference>
<dbReference type="Gene3D" id="3.30.70.270">
    <property type="match status" value="2"/>
</dbReference>
<dbReference type="Gene3D" id="3.10.110.10">
    <property type="entry name" value="Ubiquitin Conjugating Enzyme"/>
    <property type="match status" value="1"/>
</dbReference>
<dbReference type="Pfam" id="PF00078">
    <property type="entry name" value="RVT_1"/>
    <property type="match status" value="1"/>
</dbReference>
<dbReference type="PANTHER" id="PTHR37984:SF5">
    <property type="entry name" value="PROTEIN NYNRIN-LIKE"/>
    <property type="match status" value="1"/>
</dbReference>